<comment type="caution">
    <text evidence="2">The sequence shown here is derived from an EMBL/GenBank/DDBJ whole genome shotgun (WGS) entry which is preliminary data.</text>
</comment>
<gene>
    <name evidence="2" type="ORF">SLEP1_g54613</name>
</gene>
<dbReference type="Proteomes" id="UP001054252">
    <property type="component" value="Unassembled WGS sequence"/>
</dbReference>
<feature type="compositionally biased region" description="Polar residues" evidence="1">
    <location>
        <begin position="194"/>
        <end position="227"/>
    </location>
</feature>
<organism evidence="2 3">
    <name type="scientific">Rubroshorea leprosula</name>
    <dbReference type="NCBI Taxonomy" id="152421"/>
    <lineage>
        <taxon>Eukaryota</taxon>
        <taxon>Viridiplantae</taxon>
        <taxon>Streptophyta</taxon>
        <taxon>Embryophyta</taxon>
        <taxon>Tracheophyta</taxon>
        <taxon>Spermatophyta</taxon>
        <taxon>Magnoliopsida</taxon>
        <taxon>eudicotyledons</taxon>
        <taxon>Gunneridae</taxon>
        <taxon>Pentapetalae</taxon>
        <taxon>rosids</taxon>
        <taxon>malvids</taxon>
        <taxon>Malvales</taxon>
        <taxon>Dipterocarpaceae</taxon>
        <taxon>Rubroshorea</taxon>
    </lineage>
</organism>
<proteinExistence type="predicted"/>
<keyword evidence="3" id="KW-1185">Reference proteome</keyword>
<dbReference type="AlphaFoldDB" id="A0AAV5MDY8"/>
<evidence type="ECO:0000313" key="2">
    <source>
        <dbReference type="EMBL" id="GKV47745.1"/>
    </source>
</evidence>
<evidence type="ECO:0000256" key="1">
    <source>
        <dbReference type="SAM" id="MobiDB-lite"/>
    </source>
</evidence>
<accession>A0AAV5MDY8</accession>
<evidence type="ECO:0000313" key="3">
    <source>
        <dbReference type="Proteomes" id="UP001054252"/>
    </source>
</evidence>
<feature type="region of interest" description="Disordered" evidence="1">
    <location>
        <begin position="1"/>
        <end position="25"/>
    </location>
</feature>
<dbReference type="EMBL" id="BPVZ01000234">
    <property type="protein sequence ID" value="GKV47745.1"/>
    <property type="molecule type" value="Genomic_DNA"/>
</dbReference>
<sequence>MLHVKKEAKLEESKPESEELKLESDKETIIKKERETISPKSKAKHIDATSIGSTIGSPLLAHLTGLKVDTGPAIKGACLLSGKIPHRVWVKYKEGYSTYCQLVLGGELCKYPDHDEWIQSFSHLQPSKLEEHVSMPSQHQHITNIDIDGLEDEQTNVNANATNILNEVSVEEKIERDNTQFEIVHKTLTNNTAQTIDTPTLSSQEEAEPHQTNEVFNSEQSFSTSQPPHEGELRQDGMASSSSCAGIPPPPHNATSTSTHPMITRSRAGKHTGHIKTDFSKHGYTMTIDISSLSNANLDAKEPKTVRQALQLPQWVKAMQEELEALHKNNTWTLVPPPSSKANIVGSKWIFKTKLKPNGTVDRFKARVA</sequence>
<protein>
    <recommendedName>
        <fullName evidence="4">Mitochondrial protein</fullName>
    </recommendedName>
</protein>
<evidence type="ECO:0008006" key="4">
    <source>
        <dbReference type="Google" id="ProtNLM"/>
    </source>
</evidence>
<name>A0AAV5MDY8_9ROSI</name>
<feature type="region of interest" description="Disordered" evidence="1">
    <location>
        <begin position="194"/>
        <end position="277"/>
    </location>
</feature>
<reference evidence="2 3" key="1">
    <citation type="journal article" date="2021" name="Commun. Biol.">
        <title>The genome of Shorea leprosula (Dipterocarpaceae) highlights the ecological relevance of drought in aseasonal tropical rainforests.</title>
        <authorList>
            <person name="Ng K.K.S."/>
            <person name="Kobayashi M.J."/>
            <person name="Fawcett J.A."/>
            <person name="Hatakeyama M."/>
            <person name="Paape T."/>
            <person name="Ng C.H."/>
            <person name="Ang C.C."/>
            <person name="Tnah L.H."/>
            <person name="Lee C.T."/>
            <person name="Nishiyama T."/>
            <person name="Sese J."/>
            <person name="O'Brien M.J."/>
            <person name="Copetti D."/>
            <person name="Mohd Noor M.I."/>
            <person name="Ong R.C."/>
            <person name="Putra M."/>
            <person name="Sireger I.Z."/>
            <person name="Indrioko S."/>
            <person name="Kosugi Y."/>
            <person name="Izuno A."/>
            <person name="Isagi Y."/>
            <person name="Lee S.L."/>
            <person name="Shimizu K.K."/>
        </authorList>
    </citation>
    <scope>NUCLEOTIDE SEQUENCE [LARGE SCALE GENOMIC DNA]</scope>
    <source>
        <strain evidence="2">214</strain>
    </source>
</reference>